<proteinExistence type="predicted"/>
<keyword evidence="2" id="KW-1185">Reference proteome</keyword>
<comment type="caution">
    <text evidence="1">The sequence shown here is derived from an EMBL/GenBank/DDBJ whole genome shotgun (WGS) entry which is preliminary data.</text>
</comment>
<evidence type="ECO:0000313" key="2">
    <source>
        <dbReference type="Proteomes" id="UP001152320"/>
    </source>
</evidence>
<dbReference type="OrthoDB" id="7323790at2759"/>
<protein>
    <submittedName>
        <fullName evidence="1">Uncharacterized protein</fullName>
    </submittedName>
</protein>
<evidence type="ECO:0000313" key="1">
    <source>
        <dbReference type="EMBL" id="KAJ8038372.1"/>
    </source>
</evidence>
<dbReference type="EMBL" id="JAIZAY010000007">
    <property type="protein sequence ID" value="KAJ8038372.1"/>
    <property type="molecule type" value="Genomic_DNA"/>
</dbReference>
<accession>A0A9Q1C499</accession>
<reference evidence="1" key="1">
    <citation type="submission" date="2021-10" db="EMBL/GenBank/DDBJ databases">
        <title>Tropical sea cucumber genome reveals ecological adaptation and Cuvierian tubules defense mechanism.</title>
        <authorList>
            <person name="Chen T."/>
        </authorList>
    </citation>
    <scope>NUCLEOTIDE SEQUENCE</scope>
    <source>
        <strain evidence="1">Nanhai2018</strain>
        <tissue evidence="1">Muscle</tissue>
    </source>
</reference>
<name>A0A9Q1C499_HOLLE</name>
<dbReference type="Proteomes" id="UP001152320">
    <property type="component" value="Chromosome 7"/>
</dbReference>
<organism evidence="1 2">
    <name type="scientific">Holothuria leucospilota</name>
    <name type="common">Black long sea cucumber</name>
    <name type="synonym">Mertensiothuria leucospilota</name>
    <dbReference type="NCBI Taxonomy" id="206669"/>
    <lineage>
        <taxon>Eukaryota</taxon>
        <taxon>Metazoa</taxon>
        <taxon>Echinodermata</taxon>
        <taxon>Eleutherozoa</taxon>
        <taxon>Echinozoa</taxon>
        <taxon>Holothuroidea</taxon>
        <taxon>Aspidochirotacea</taxon>
        <taxon>Aspidochirotida</taxon>
        <taxon>Holothuriidae</taxon>
        <taxon>Holothuria</taxon>
    </lineage>
</organism>
<dbReference type="AlphaFoldDB" id="A0A9Q1C499"/>
<gene>
    <name evidence="1" type="ORF">HOLleu_15778</name>
</gene>
<sequence length="97" mass="11461">MEKLKAPKQMTFEGNCAANYKRWIQTLEMYFVASGVDKKSDSVKIANLLNKGGERMIAIYNAFQWDNDDDVLNKYDKVKGQFSRYFEPRKNLTYLRY</sequence>